<dbReference type="SUPFAM" id="SSF51445">
    <property type="entry name" value="(Trans)glycosidases"/>
    <property type="match status" value="1"/>
</dbReference>
<evidence type="ECO:0000259" key="1">
    <source>
        <dbReference type="SMART" id="SM00642"/>
    </source>
</evidence>
<dbReference type="CDD" id="cd11339">
    <property type="entry name" value="AmyAc_bac_CMD_like_2"/>
    <property type="match status" value="1"/>
</dbReference>
<dbReference type="Gene3D" id="2.60.40.1180">
    <property type="entry name" value="Golgi alpha-mannosidase II"/>
    <property type="match status" value="1"/>
</dbReference>
<evidence type="ECO:0000313" key="2">
    <source>
        <dbReference type="EMBL" id="BDZ41059.1"/>
    </source>
</evidence>
<dbReference type="Pfam" id="PF00128">
    <property type="entry name" value="Alpha-amylase"/>
    <property type="match status" value="1"/>
</dbReference>
<feature type="domain" description="Glycosyl hydrolase family 13 catalytic" evidence="1">
    <location>
        <begin position="175"/>
        <end position="629"/>
    </location>
</feature>
<reference evidence="3" key="1">
    <citation type="journal article" date="2019" name="Int. J. Syst. Evol. Microbiol.">
        <title>The Global Catalogue of Microorganisms (GCM) 10K type strain sequencing project: providing services to taxonomists for standard genome sequencing and annotation.</title>
        <authorList>
            <consortium name="The Broad Institute Genomics Platform"/>
            <consortium name="The Broad Institute Genome Sequencing Center for Infectious Disease"/>
            <person name="Wu L."/>
            <person name="Ma J."/>
        </authorList>
    </citation>
    <scope>NUCLEOTIDE SEQUENCE [LARGE SCALE GENOMIC DNA]</scope>
    <source>
        <strain evidence="3">NBRC 108565</strain>
    </source>
</reference>
<gene>
    <name evidence="2" type="ORF">GCM10025865_03580</name>
</gene>
<dbReference type="CDD" id="cd12962">
    <property type="entry name" value="X25_BaPul_like"/>
    <property type="match status" value="1"/>
</dbReference>
<accession>A0ABM8FZI9</accession>
<dbReference type="Gene3D" id="2.60.40.10">
    <property type="entry name" value="Immunoglobulins"/>
    <property type="match status" value="1"/>
</dbReference>
<keyword evidence="3" id="KW-1185">Reference proteome</keyword>
<dbReference type="Proteomes" id="UP001321475">
    <property type="component" value="Chromosome"/>
</dbReference>
<name>A0ABM8FZI9_9CELL</name>
<protein>
    <recommendedName>
        <fullName evidence="1">Glycosyl hydrolase family 13 catalytic domain-containing protein</fullName>
    </recommendedName>
</protein>
<dbReference type="Pfam" id="PF22058">
    <property type="entry name" value="X25_BaPul_like"/>
    <property type="match status" value="1"/>
</dbReference>
<dbReference type="PANTHER" id="PTHR10357:SF209">
    <property type="entry name" value="PERIPLASMIC ALPHA-AMYLASE"/>
    <property type="match status" value="1"/>
</dbReference>
<dbReference type="InterPro" id="IPR006047">
    <property type="entry name" value="GH13_cat_dom"/>
</dbReference>
<dbReference type="InterPro" id="IPR017853">
    <property type="entry name" value="GH"/>
</dbReference>
<dbReference type="EMBL" id="AP027729">
    <property type="protein sequence ID" value="BDZ41059.1"/>
    <property type="molecule type" value="Genomic_DNA"/>
</dbReference>
<proteinExistence type="predicted"/>
<dbReference type="InterPro" id="IPR013780">
    <property type="entry name" value="Glyco_hydro_b"/>
</dbReference>
<sequence>MTLARPSASGRGARRAGAAALATVVASGTLTAALTGVGVVTPTAAVAAERTFALVGDLQTEVGCPADWAPDCVESELAPTGTDGVYAADLEVPAGTYEYKVAVDDAWDEAYGLDGGADNIPLTLAGPTTLRFTFDDATKLTSVVPLGLEGGYTDADDAIVSAPVRQPGSDEQFYFVMTDRFANGDPSNDTAGLGDDRLVSGFDPTDKGFYEGGDIQGIRDRLDYIEGLGTSAIWLTPSFKNQPVQGSGADASAGYHGYWITDFTQIDPHLGTNEELEALIDEAHAKGIKVYFDIITNHTADVIDNEQGEYSYVDQATTPYRDASGAAFDPADYAGTGDFPELDPATSFPYTPKVAASSADVKVPGWLNDPTLYHNRGNSTWTGESVTYGDFDGLDDIMTEHPDVVTGFAEVYEDWVDLGIDGFRIDTVKHVNFEFWEQWTTEVLEHAHALGKDDFFMFGEVYDADAAKLSPYVRRTDMSSVLDFTFQSSATSFAAGNSAKGLQSLFASDDMYTTPDTSASALPTFLGNHDMGRIGYFLSSTDAPQERDELAHDLMYLTRGQPVVYYGDEQGFAGAGDGKDKNARQSLFATQVDEYADQQLVTGETLGSVDRYDTDAPLYSHIADLAALRAGSPALSSGAQIERHADAGAGVYAFSRVDRDEKVEHLVALNNAGEENSVTFTTLTPGATYDVLLGEGGPVAADGSGRSR</sequence>
<organism evidence="2 3">
    <name type="scientific">Paraoerskovia sediminicola</name>
    <dbReference type="NCBI Taxonomy" id="1138587"/>
    <lineage>
        <taxon>Bacteria</taxon>
        <taxon>Bacillati</taxon>
        <taxon>Actinomycetota</taxon>
        <taxon>Actinomycetes</taxon>
        <taxon>Micrococcales</taxon>
        <taxon>Cellulomonadaceae</taxon>
        <taxon>Paraoerskovia</taxon>
    </lineage>
</organism>
<dbReference type="PANTHER" id="PTHR10357">
    <property type="entry name" value="ALPHA-AMYLASE FAMILY MEMBER"/>
    <property type="match status" value="1"/>
</dbReference>
<evidence type="ECO:0000313" key="3">
    <source>
        <dbReference type="Proteomes" id="UP001321475"/>
    </source>
</evidence>
<dbReference type="Gene3D" id="3.20.20.80">
    <property type="entry name" value="Glycosidases"/>
    <property type="match status" value="1"/>
</dbReference>
<dbReference type="InterPro" id="IPR054409">
    <property type="entry name" value="X25_BaPul-like"/>
</dbReference>
<dbReference type="InterPro" id="IPR013783">
    <property type="entry name" value="Ig-like_fold"/>
</dbReference>
<dbReference type="SMART" id="SM00642">
    <property type="entry name" value="Aamy"/>
    <property type="match status" value="1"/>
</dbReference>